<name>A0A1R2CUE3_9CILI</name>
<evidence type="ECO:0000313" key="3">
    <source>
        <dbReference type="Proteomes" id="UP000187209"/>
    </source>
</evidence>
<dbReference type="AlphaFoldDB" id="A0A1R2CUE3"/>
<evidence type="ECO:0000256" key="1">
    <source>
        <dbReference type="SAM" id="Phobius"/>
    </source>
</evidence>
<evidence type="ECO:0000313" key="2">
    <source>
        <dbReference type="EMBL" id="OMJ92637.1"/>
    </source>
</evidence>
<comment type="caution">
    <text evidence="2">The sequence shown here is derived from an EMBL/GenBank/DDBJ whole genome shotgun (WGS) entry which is preliminary data.</text>
</comment>
<dbReference type="EMBL" id="MPUH01000057">
    <property type="protein sequence ID" value="OMJ92637.1"/>
    <property type="molecule type" value="Genomic_DNA"/>
</dbReference>
<keyword evidence="1" id="KW-0812">Transmembrane</keyword>
<reference evidence="2 3" key="1">
    <citation type="submission" date="2016-11" db="EMBL/GenBank/DDBJ databases">
        <title>The macronuclear genome of Stentor coeruleus: a giant cell with tiny introns.</title>
        <authorList>
            <person name="Slabodnick M."/>
            <person name="Ruby J.G."/>
            <person name="Reiff S.B."/>
            <person name="Swart E.C."/>
            <person name="Gosai S."/>
            <person name="Prabakaran S."/>
            <person name="Witkowska E."/>
            <person name="Larue G.E."/>
            <person name="Fisher S."/>
            <person name="Freeman R.M."/>
            <person name="Gunawardena J."/>
            <person name="Chu W."/>
            <person name="Stover N.A."/>
            <person name="Gregory B.D."/>
            <person name="Nowacki M."/>
            <person name="Derisi J."/>
            <person name="Roy S.W."/>
            <person name="Marshall W.F."/>
            <person name="Sood P."/>
        </authorList>
    </citation>
    <scope>NUCLEOTIDE SEQUENCE [LARGE SCALE GENOMIC DNA]</scope>
    <source>
        <strain evidence="2">WM001</strain>
    </source>
</reference>
<accession>A0A1R2CUE3</accession>
<sequence>MVKKESESFKDHGSYSTFEDFIESCSDLDNPPIIKSLEIQTETLTTEHIFRLQQTRKMTIKTCKSLNYLVLTLYHGDSQNLETIIKYSKLYTRKVIKNTLKPNALIQEKFTKALPVFIQTIKILLHCKIETTPIACKFLKLSLKLVKHLNDPSSKNDILKLMISFSLKTGNENFIGQLFDKKIFGDLSTSFSILICNNVELGLNHKNLEIISEIATSHIGPFQACALDLVTKLLGYMKNHSQALSQKFYTFYNLLINTVIKVYKNDGKNKKFEKILGKFSHLSLAYLAICPSSHLLLKLNIIKEMVKFEKHFSIYVSGIIPHIYTVLAHPILYKRSKSLRVTQVVLIDKIALSKEEETSEAYKQALVDFALNLLDSHINYLNSISPVSIQPIKAFLVDLQKSNPPTILAEKLLGFIKHLKS</sequence>
<keyword evidence="1" id="KW-0472">Membrane</keyword>
<gene>
    <name evidence="2" type="ORF">SteCoe_4508</name>
</gene>
<dbReference type="Proteomes" id="UP000187209">
    <property type="component" value="Unassembled WGS sequence"/>
</dbReference>
<keyword evidence="3" id="KW-1185">Reference proteome</keyword>
<protein>
    <submittedName>
        <fullName evidence="2">Uncharacterized protein</fullName>
    </submittedName>
</protein>
<proteinExistence type="predicted"/>
<feature type="transmembrane region" description="Helical" evidence="1">
    <location>
        <begin position="312"/>
        <end position="333"/>
    </location>
</feature>
<keyword evidence="1" id="KW-1133">Transmembrane helix</keyword>
<organism evidence="2 3">
    <name type="scientific">Stentor coeruleus</name>
    <dbReference type="NCBI Taxonomy" id="5963"/>
    <lineage>
        <taxon>Eukaryota</taxon>
        <taxon>Sar</taxon>
        <taxon>Alveolata</taxon>
        <taxon>Ciliophora</taxon>
        <taxon>Postciliodesmatophora</taxon>
        <taxon>Heterotrichea</taxon>
        <taxon>Heterotrichida</taxon>
        <taxon>Stentoridae</taxon>
        <taxon>Stentor</taxon>
    </lineage>
</organism>